<evidence type="ECO:0000256" key="1">
    <source>
        <dbReference type="SAM" id="Coils"/>
    </source>
</evidence>
<proteinExistence type="predicted"/>
<dbReference type="AlphaFoldDB" id="A0AB74TXT8"/>
<reference evidence="2" key="1">
    <citation type="submission" date="2023-12" db="EMBL/GenBank/DDBJ databases">
        <title>Dolosigranulum savutii sp. nov. isolated from human upper respiratory samples collected in Botswana.</title>
        <authorList>
            <person name="Kelly M.S."/>
        </authorList>
    </citation>
    <scope>NUCLEOTIDE SEQUENCE</scope>
    <source>
        <strain evidence="2">MSK312</strain>
    </source>
</reference>
<name>A0AB74TXT8_9LACT</name>
<feature type="coiled-coil region" evidence="1">
    <location>
        <begin position="207"/>
        <end position="241"/>
    </location>
</feature>
<sequence>MKYLGIKSEGLGLVIYQSLASQLENYIRSGDGDVRLGKHLTVDASGDGNYSASLFLKKNNYQFEFFTNASGKFGAYDKANSATLFEADRHNFIHRTNVDMSNNRITNLPTPDGPAQPATKQYVDTKFSEISIPEVDLSNYLTQETADSRYARASHTHTSSDISDSITRIGTSASANKLVKTDSSGFLDIIHPNDNSPEKSIITKKFFDTKIAKITQLESEVETLKSEIATLKENSGKVKNEFTDSYLDVWVGPEANKPNTTNKLVFVEKE</sequence>
<dbReference type="EMBL" id="CP142434">
    <property type="protein sequence ID" value="XBC48514.1"/>
    <property type="molecule type" value="Genomic_DNA"/>
</dbReference>
<keyword evidence="1" id="KW-0175">Coiled coil</keyword>
<organism evidence="2">
    <name type="scientific">Dolosigranulum savutiense</name>
    <dbReference type="NCBI Taxonomy" id="3110288"/>
    <lineage>
        <taxon>Bacteria</taxon>
        <taxon>Bacillati</taxon>
        <taxon>Bacillota</taxon>
        <taxon>Bacilli</taxon>
        <taxon>Lactobacillales</taxon>
        <taxon>Carnobacteriaceae</taxon>
        <taxon>Dolosigranulum</taxon>
    </lineage>
</organism>
<dbReference type="RefSeq" id="WP_208954902.1">
    <property type="nucleotide sequence ID" value="NZ_CP142434.1"/>
</dbReference>
<accession>A0AB74TXT8</accession>
<protein>
    <submittedName>
        <fullName evidence="2">Uncharacterized protein</fullName>
    </submittedName>
</protein>
<gene>
    <name evidence="2" type="ORF">VUQ09_03730</name>
</gene>
<evidence type="ECO:0000313" key="2">
    <source>
        <dbReference type="EMBL" id="XBC48514.1"/>
    </source>
</evidence>